<dbReference type="GO" id="GO:0006412">
    <property type="term" value="P:translation"/>
    <property type="evidence" value="ECO:0007669"/>
    <property type="project" value="InterPro"/>
</dbReference>
<dbReference type="CDD" id="cd06089">
    <property type="entry name" value="KOW_RPL26"/>
    <property type="match status" value="1"/>
</dbReference>
<dbReference type="Gene3D" id="2.30.30.30">
    <property type="match status" value="1"/>
</dbReference>
<feature type="region of interest" description="Disordered" evidence="8">
    <location>
        <begin position="116"/>
        <end position="142"/>
    </location>
</feature>
<dbReference type="Pfam" id="PF16906">
    <property type="entry name" value="Ribosomal_L26"/>
    <property type="match status" value="1"/>
</dbReference>
<dbReference type="EMBL" id="HBGT01018271">
    <property type="protein sequence ID" value="CAD9419730.1"/>
    <property type="molecule type" value="Transcribed_RNA"/>
</dbReference>
<dbReference type="SUPFAM" id="SSF50104">
    <property type="entry name" value="Translation proteins SH3-like domain"/>
    <property type="match status" value="1"/>
</dbReference>
<name>A0A7S2C9Q4_9STRA</name>
<evidence type="ECO:0000256" key="2">
    <source>
        <dbReference type="ARBA" id="ARBA00010618"/>
    </source>
</evidence>
<dbReference type="InterPro" id="IPR005825">
    <property type="entry name" value="Ribosomal_uL24_CS"/>
</dbReference>
<evidence type="ECO:0000256" key="8">
    <source>
        <dbReference type="SAM" id="MobiDB-lite"/>
    </source>
</evidence>
<dbReference type="SMART" id="SM00739">
    <property type="entry name" value="KOW"/>
    <property type="match status" value="1"/>
</dbReference>
<dbReference type="FunFam" id="2.30.30.30:FF:000009">
    <property type="entry name" value="60S ribosomal protein L26"/>
    <property type="match status" value="1"/>
</dbReference>
<keyword evidence="6" id="KW-0687">Ribonucleoprotein</keyword>
<feature type="domain" description="KOW" evidence="9">
    <location>
        <begin position="48"/>
        <end position="75"/>
    </location>
</feature>
<reference evidence="10" key="1">
    <citation type="submission" date="2021-01" db="EMBL/GenBank/DDBJ databases">
        <authorList>
            <person name="Corre E."/>
            <person name="Pelletier E."/>
            <person name="Niang G."/>
            <person name="Scheremetjew M."/>
            <person name="Finn R."/>
            <person name="Kale V."/>
            <person name="Holt S."/>
            <person name="Cochrane G."/>
            <person name="Meng A."/>
            <person name="Brown T."/>
            <person name="Cohen L."/>
        </authorList>
    </citation>
    <scope>NUCLEOTIDE SEQUENCE</scope>
    <source>
        <strain evidence="10">RCC1693</strain>
    </source>
</reference>
<keyword evidence="3" id="KW-0150">Chloroplast</keyword>
<dbReference type="GO" id="GO:0003735">
    <property type="term" value="F:structural constituent of ribosome"/>
    <property type="evidence" value="ECO:0007669"/>
    <property type="project" value="InterPro"/>
</dbReference>
<dbReference type="GO" id="GO:0003723">
    <property type="term" value="F:RNA binding"/>
    <property type="evidence" value="ECO:0007669"/>
    <property type="project" value="InterPro"/>
</dbReference>
<comment type="similarity">
    <text evidence="2">Belongs to the universal ribosomal protein uL24 family.</text>
</comment>
<dbReference type="InterPro" id="IPR041988">
    <property type="entry name" value="Ribosomal_uL24_KOW"/>
</dbReference>
<gene>
    <name evidence="10" type="ORF">FPAR1323_LOCUS9621</name>
</gene>
<evidence type="ECO:0000256" key="7">
    <source>
        <dbReference type="ARBA" id="ARBA00035361"/>
    </source>
</evidence>
<keyword evidence="5" id="KW-0689">Ribosomal protein</keyword>
<dbReference type="GO" id="GO:0009507">
    <property type="term" value="C:chloroplast"/>
    <property type="evidence" value="ECO:0007669"/>
    <property type="project" value="UniProtKB-SubCell"/>
</dbReference>
<evidence type="ECO:0000313" key="10">
    <source>
        <dbReference type="EMBL" id="CAD9419730.1"/>
    </source>
</evidence>
<dbReference type="InterPro" id="IPR005756">
    <property type="entry name" value="Ribosomal_uL24_euk/arc"/>
</dbReference>
<feature type="region of interest" description="Disordered" evidence="8">
    <location>
        <begin position="1"/>
        <end position="26"/>
    </location>
</feature>
<accession>A0A7S2C9Q4</accession>
<evidence type="ECO:0000256" key="6">
    <source>
        <dbReference type="ARBA" id="ARBA00023274"/>
    </source>
</evidence>
<sequence>MKFSPNVSSDRNKSRKAHFTASSSQKRKIMSASLSKDLVSKYNVRSMPIRKDDEVMVVRGSHKNREGKVIQVYRKKYVIHIERVSRDKANGAPVNIGIHPSNCVITKLKLDKDRKNILDRKDRSKDSSKGLSDADVNMAGVD</sequence>
<evidence type="ECO:0000256" key="5">
    <source>
        <dbReference type="ARBA" id="ARBA00022980"/>
    </source>
</evidence>
<evidence type="ECO:0000256" key="3">
    <source>
        <dbReference type="ARBA" id="ARBA00022528"/>
    </source>
</evidence>
<proteinExistence type="inferred from homology"/>
<protein>
    <recommendedName>
        <fullName evidence="7">50S ribosomal protein L24, chloroplastic</fullName>
    </recommendedName>
</protein>
<keyword evidence="4" id="KW-0934">Plastid</keyword>
<dbReference type="InterPro" id="IPR014722">
    <property type="entry name" value="Rib_uL2_dom2"/>
</dbReference>
<evidence type="ECO:0000256" key="4">
    <source>
        <dbReference type="ARBA" id="ARBA00022640"/>
    </source>
</evidence>
<dbReference type="NCBIfam" id="TIGR01080">
    <property type="entry name" value="rplX_A_E"/>
    <property type="match status" value="1"/>
</dbReference>
<dbReference type="InterPro" id="IPR008991">
    <property type="entry name" value="Translation_prot_SH3-like_sf"/>
</dbReference>
<dbReference type="Pfam" id="PF00467">
    <property type="entry name" value="KOW"/>
    <property type="match status" value="1"/>
</dbReference>
<dbReference type="InterPro" id="IPR005824">
    <property type="entry name" value="KOW"/>
</dbReference>
<evidence type="ECO:0000256" key="1">
    <source>
        <dbReference type="ARBA" id="ARBA00004229"/>
    </source>
</evidence>
<feature type="compositionally biased region" description="Basic and acidic residues" evidence="8">
    <location>
        <begin position="116"/>
        <end position="128"/>
    </location>
</feature>
<comment type="subcellular location">
    <subcellularLocation>
        <location evidence="1">Plastid</location>
        <location evidence="1">Chloroplast</location>
    </subcellularLocation>
</comment>
<dbReference type="PANTHER" id="PTHR11143">
    <property type="entry name" value="60S RIBOSOMAL PROTEIN L26 FAMILY MEMBER"/>
    <property type="match status" value="1"/>
</dbReference>
<dbReference type="GO" id="GO:0015934">
    <property type="term" value="C:large ribosomal subunit"/>
    <property type="evidence" value="ECO:0007669"/>
    <property type="project" value="InterPro"/>
</dbReference>
<dbReference type="AlphaFoldDB" id="A0A7S2C9Q4"/>
<organism evidence="10">
    <name type="scientific">Florenciella parvula</name>
    <dbReference type="NCBI Taxonomy" id="236787"/>
    <lineage>
        <taxon>Eukaryota</taxon>
        <taxon>Sar</taxon>
        <taxon>Stramenopiles</taxon>
        <taxon>Ochrophyta</taxon>
        <taxon>Dictyochophyceae</taxon>
        <taxon>Florenciellales</taxon>
        <taxon>Florenciella</taxon>
    </lineage>
</organism>
<evidence type="ECO:0000259" key="9">
    <source>
        <dbReference type="SMART" id="SM00739"/>
    </source>
</evidence>
<dbReference type="PROSITE" id="PS01108">
    <property type="entry name" value="RIBOSOMAL_L24"/>
    <property type="match status" value="1"/>
</dbReference>